<keyword evidence="2" id="KW-1185">Reference proteome</keyword>
<comment type="caution">
    <text evidence="1">The sequence shown here is derived from an EMBL/GenBank/DDBJ whole genome shotgun (WGS) entry which is preliminary data.</text>
</comment>
<dbReference type="EMBL" id="CM023489">
    <property type="protein sequence ID" value="KAH6922969.1"/>
    <property type="molecule type" value="Genomic_DNA"/>
</dbReference>
<sequence>MMKIRATIAYVLLLGTLAVSSLPAAAGDCAQEWQFDCGNGACVDPRLVCNGDNNCDNNEDENVCTPERFVSPPCSFACHTGTRWIPPHWVCDDENDCGDGSDEKNCPEARDAALNCTSTTSPEPTLASPLNDTTPGDVSSTASPPARSCNITDGDFPCLDGRCLLPVQVCDGVTDCSDGADEGRFCQLIQQRNQRRQEEKPQEQQQEQPQHQPQQHQTKQQQYGFRGWLLDLSMQFRMLFQPLQDSSNLTSRQ</sequence>
<accession>A0ACB7RNG5</accession>
<evidence type="ECO:0000313" key="2">
    <source>
        <dbReference type="Proteomes" id="UP000821845"/>
    </source>
</evidence>
<gene>
    <name evidence="1" type="ORF">HPB50_020394</name>
</gene>
<organism evidence="1 2">
    <name type="scientific">Hyalomma asiaticum</name>
    <name type="common">Tick</name>
    <dbReference type="NCBI Taxonomy" id="266040"/>
    <lineage>
        <taxon>Eukaryota</taxon>
        <taxon>Metazoa</taxon>
        <taxon>Ecdysozoa</taxon>
        <taxon>Arthropoda</taxon>
        <taxon>Chelicerata</taxon>
        <taxon>Arachnida</taxon>
        <taxon>Acari</taxon>
        <taxon>Parasitiformes</taxon>
        <taxon>Ixodida</taxon>
        <taxon>Ixodoidea</taxon>
        <taxon>Ixodidae</taxon>
        <taxon>Hyalomminae</taxon>
        <taxon>Hyalomma</taxon>
    </lineage>
</organism>
<dbReference type="Proteomes" id="UP000821845">
    <property type="component" value="Chromosome 9"/>
</dbReference>
<protein>
    <submittedName>
        <fullName evidence="1">Uncharacterized protein</fullName>
    </submittedName>
</protein>
<proteinExistence type="predicted"/>
<evidence type="ECO:0000313" key="1">
    <source>
        <dbReference type="EMBL" id="KAH6922969.1"/>
    </source>
</evidence>
<name>A0ACB7RNG5_HYAAI</name>
<reference evidence="1" key="1">
    <citation type="submission" date="2020-05" db="EMBL/GenBank/DDBJ databases">
        <title>Large-scale comparative analyses of tick genomes elucidate their genetic diversity and vector capacities.</title>
        <authorList>
            <person name="Jia N."/>
            <person name="Wang J."/>
            <person name="Shi W."/>
            <person name="Du L."/>
            <person name="Sun Y."/>
            <person name="Zhan W."/>
            <person name="Jiang J."/>
            <person name="Wang Q."/>
            <person name="Zhang B."/>
            <person name="Ji P."/>
            <person name="Sakyi L.B."/>
            <person name="Cui X."/>
            <person name="Yuan T."/>
            <person name="Jiang B."/>
            <person name="Yang W."/>
            <person name="Lam T.T.-Y."/>
            <person name="Chang Q."/>
            <person name="Ding S."/>
            <person name="Wang X."/>
            <person name="Zhu J."/>
            <person name="Ruan X."/>
            <person name="Zhao L."/>
            <person name="Wei J."/>
            <person name="Que T."/>
            <person name="Du C."/>
            <person name="Cheng J."/>
            <person name="Dai P."/>
            <person name="Han X."/>
            <person name="Huang E."/>
            <person name="Gao Y."/>
            <person name="Liu J."/>
            <person name="Shao H."/>
            <person name="Ye R."/>
            <person name="Li L."/>
            <person name="Wei W."/>
            <person name="Wang X."/>
            <person name="Wang C."/>
            <person name="Yang T."/>
            <person name="Huo Q."/>
            <person name="Li W."/>
            <person name="Guo W."/>
            <person name="Chen H."/>
            <person name="Zhou L."/>
            <person name="Ni X."/>
            <person name="Tian J."/>
            <person name="Zhou Y."/>
            <person name="Sheng Y."/>
            <person name="Liu T."/>
            <person name="Pan Y."/>
            <person name="Xia L."/>
            <person name="Li J."/>
            <person name="Zhao F."/>
            <person name="Cao W."/>
        </authorList>
    </citation>
    <scope>NUCLEOTIDE SEQUENCE</scope>
    <source>
        <strain evidence="1">Hyas-2018</strain>
    </source>
</reference>